<sequence>MSQYQFNRPSLLGGGAPGSSGPTPRTHTTISSSYTRDPVSLNFEDDDIYSSSSSSQSPAHSQPLHPPGYNDYYYSPQPSRWSDRRPSRGPLLGGSAAAAAAAGGRLGRVGGLFRNGRRWGPRRTFVYICALFSFSLLLWVNFVPSGAERFAALRASGLGLKSPWNAWAGQQAGAQADEARWKGWEFARDSSLVYTWVNGSDPGQMALRVQYGSERQVGGARDRDNDDLRFSMRIKWIQQDTIIPAEYIPVFSSNAVEPFLHLIPNLTERFMVFNDDFMIRRRMEPWDFFTAGGGVKLFLEPGRVEVNRPVPDEKKAKQAWLHSVHHTIEILYKRYHSKWPNPRHSPRFVKHAPFVYYRRALEELHHYFGSHLANNAIHRFRNPDDVLVPFLHHGYVTQEGASCCGFSYEIVPGTVAQKNFFFVSWTDNTTANAQVLKRLEQTAPQVAAFNDNMGKGSSARAAQDQMHQHFLSVFGDYPKEFELN</sequence>
<feature type="compositionally biased region" description="Low complexity" evidence="3">
    <location>
        <begin position="50"/>
        <end position="63"/>
    </location>
</feature>
<feature type="domain" description="Stealth protein CR2 conserved region 2" evidence="5">
    <location>
        <begin position="233"/>
        <end position="294"/>
    </location>
</feature>
<protein>
    <recommendedName>
        <fullName evidence="9">Stealth protein CR2 conserved region 2 domain-containing protein</fullName>
    </recommendedName>
</protein>
<dbReference type="Proteomes" id="UP001176517">
    <property type="component" value="Unassembled WGS sequence"/>
</dbReference>
<organism evidence="7 8">
    <name type="scientific">Tilletia horrida</name>
    <dbReference type="NCBI Taxonomy" id="155126"/>
    <lineage>
        <taxon>Eukaryota</taxon>
        <taxon>Fungi</taxon>
        <taxon>Dikarya</taxon>
        <taxon>Basidiomycota</taxon>
        <taxon>Ustilaginomycotina</taxon>
        <taxon>Exobasidiomycetes</taxon>
        <taxon>Tilletiales</taxon>
        <taxon>Tilletiaceae</taxon>
        <taxon>Tilletia</taxon>
    </lineage>
</organism>
<dbReference type="PANTHER" id="PTHR24045:SF0">
    <property type="entry name" value="N-ACETYLGLUCOSAMINE-1-PHOSPHOTRANSFERASE SUBUNITS ALPHA_BETA"/>
    <property type="match status" value="1"/>
</dbReference>
<dbReference type="Pfam" id="PF11380">
    <property type="entry name" value="Stealth_CR2"/>
    <property type="match status" value="1"/>
</dbReference>
<evidence type="ECO:0000256" key="2">
    <source>
        <dbReference type="ARBA" id="ARBA00022679"/>
    </source>
</evidence>
<evidence type="ECO:0000256" key="4">
    <source>
        <dbReference type="SAM" id="Phobius"/>
    </source>
</evidence>
<feature type="transmembrane region" description="Helical" evidence="4">
    <location>
        <begin position="124"/>
        <end position="142"/>
    </location>
</feature>
<evidence type="ECO:0000313" key="8">
    <source>
        <dbReference type="Proteomes" id="UP001176517"/>
    </source>
</evidence>
<dbReference type="EMBL" id="JAPDMZ010000064">
    <property type="protein sequence ID" value="KAK0552341.1"/>
    <property type="molecule type" value="Genomic_DNA"/>
</dbReference>
<dbReference type="PANTHER" id="PTHR24045">
    <property type="match status" value="1"/>
</dbReference>
<dbReference type="InterPro" id="IPR021520">
    <property type="entry name" value="Stealth_CR2"/>
</dbReference>
<dbReference type="InterPro" id="IPR031357">
    <property type="entry name" value="Stealth_CR3"/>
</dbReference>
<dbReference type="Pfam" id="PF17102">
    <property type="entry name" value="Stealth_CR3"/>
    <property type="match status" value="1"/>
</dbReference>
<reference evidence="7" key="1">
    <citation type="journal article" date="2023" name="PhytoFront">
        <title>Draft Genome Resources of Seven Strains of Tilletia horrida, Causal Agent of Kernel Smut of Rice.</title>
        <authorList>
            <person name="Khanal S."/>
            <person name="Antony Babu S."/>
            <person name="Zhou X.G."/>
        </authorList>
    </citation>
    <scope>NUCLEOTIDE SEQUENCE</scope>
    <source>
        <strain evidence="7">TX6</strain>
    </source>
</reference>
<name>A0AAN6GQY2_9BASI</name>
<gene>
    <name evidence="7" type="ORF">OC846_002942</name>
</gene>
<comment type="similarity">
    <text evidence="1">Belongs to the stealth family.</text>
</comment>
<dbReference type="GO" id="GO:0016772">
    <property type="term" value="F:transferase activity, transferring phosphorus-containing groups"/>
    <property type="evidence" value="ECO:0007669"/>
    <property type="project" value="InterPro"/>
</dbReference>
<proteinExistence type="inferred from homology"/>
<accession>A0AAN6GQY2</accession>
<keyword evidence="8" id="KW-1185">Reference proteome</keyword>
<feature type="domain" description="Stealth protein CR3 conserved region 3" evidence="6">
    <location>
        <begin position="350"/>
        <end position="396"/>
    </location>
</feature>
<dbReference type="GO" id="GO:0005794">
    <property type="term" value="C:Golgi apparatus"/>
    <property type="evidence" value="ECO:0007669"/>
    <property type="project" value="TreeGrafter"/>
</dbReference>
<evidence type="ECO:0000313" key="7">
    <source>
        <dbReference type="EMBL" id="KAK0552341.1"/>
    </source>
</evidence>
<dbReference type="InterPro" id="IPR047141">
    <property type="entry name" value="Stealth"/>
</dbReference>
<evidence type="ECO:0000256" key="1">
    <source>
        <dbReference type="ARBA" id="ARBA00007583"/>
    </source>
</evidence>
<keyword evidence="2" id="KW-0808">Transferase</keyword>
<comment type="caution">
    <text evidence="7">The sequence shown here is derived from an EMBL/GenBank/DDBJ whole genome shotgun (WGS) entry which is preliminary data.</text>
</comment>
<keyword evidence="4" id="KW-0812">Transmembrane</keyword>
<evidence type="ECO:0000259" key="5">
    <source>
        <dbReference type="Pfam" id="PF11380"/>
    </source>
</evidence>
<evidence type="ECO:0000259" key="6">
    <source>
        <dbReference type="Pfam" id="PF17102"/>
    </source>
</evidence>
<evidence type="ECO:0000256" key="3">
    <source>
        <dbReference type="SAM" id="MobiDB-lite"/>
    </source>
</evidence>
<feature type="region of interest" description="Disordered" evidence="3">
    <location>
        <begin position="1"/>
        <end position="69"/>
    </location>
</feature>
<keyword evidence="4" id="KW-1133">Transmembrane helix</keyword>
<evidence type="ECO:0008006" key="9">
    <source>
        <dbReference type="Google" id="ProtNLM"/>
    </source>
</evidence>
<feature type="region of interest" description="Disordered" evidence="3">
    <location>
        <begin position="75"/>
        <end position="94"/>
    </location>
</feature>
<feature type="compositionally biased region" description="Polar residues" evidence="3">
    <location>
        <begin position="23"/>
        <end position="35"/>
    </location>
</feature>
<keyword evidence="4" id="KW-0472">Membrane</keyword>
<dbReference type="AlphaFoldDB" id="A0AAN6GQY2"/>